<comment type="catalytic activity">
    <reaction evidence="8">
        <text>oxidized coenzyme F420-1 + GTP + L-glutamate = oxidized coenzyme F420-2 + GDP + phosphate + H(+)</text>
        <dbReference type="Rhea" id="RHEA:30523"/>
        <dbReference type="ChEBI" id="CHEBI:15378"/>
        <dbReference type="ChEBI" id="CHEBI:29985"/>
        <dbReference type="ChEBI" id="CHEBI:37565"/>
        <dbReference type="ChEBI" id="CHEBI:43474"/>
        <dbReference type="ChEBI" id="CHEBI:57922"/>
        <dbReference type="ChEBI" id="CHEBI:58189"/>
        <dbReference type="ChEBI" id="CHEBI:59920"/>
        <dbReference type="EC" id="6.3.2.34"/>
    </reaction>
</comment>
<dbReference type="Gene3D" id="3.30.1330.100">
    <property type="entry name" value="CofE-like"/>
    <property type="match status" value="1"/>
</dbReference>
<feature type="binding site" evidence="8">
    <location>
        <position position="150"/>
    </location>
    <ligand>
        <name>a divalent metal cation</name>
        <dbReference type="ChEBI" id="CHEBI:60240"/>
        <label>1</label>
    </ligand>
</feature>
<dbReference type="OrthoDB" id="11383at2157"/>
<feature type="binding site" evidence="8">
    <location>
        <position position="151"/>
    </location>
    <ligand>
        <name>a divalent metal cation</name>
        <dbReference type="ChEBI" id="CHEBI:60240"/>
        <label>2</label>
    </ligand>
</feature>
<keyword evidence="5 8" id="KW-0630">Potassium</keyword>
<dbReference type="SUPFAM" id="SSF144010">
    <property type="entry name" value="CofE-like"/>
    <property type="match status" value="1"/>
</dbReference>
<dbReference type="InterPro" id="IPR008225">
    <property type="entry name" value="F420-0_g-glutamyl_ligase"/>
</dbReference>
<dbReference type="HAMAP" id="MF_01258">
    <property type="entry name" value="F420_ligase_CofE"/>
    <property type="match status" value="1"/>
</dbReference>
<organism evidence="10 11">
    <name type="scientific">Methanohalobium evestigatum (strain ATCC BAA-1072 / DSM 3721 / NBRC 107634 / OCM 161 / Z-7303)</name>
    <dbReference type="NCBI Taxonomy" id="644295"/>
    <lineage>
        <taxon>Archaea</taxon>
        <taxon>Methanobacteriati</taxon>
        <taxon>Methanobacteriota</taxon>
        <taxon>Stenosarchaea group</taxon>
        <taxon>Methanomicrobia</taxon>
        <taxon>Methanosarcinales</taxon>
        <taxon>Methanosarcinaceae</taxon>
        <taxon>Methanohalobium</taxon>
    </lineage>
</organism>
<keyword evidence="7 8" id="KW-0464">Manganese</keyword>
<dbReference type="Gene3D" id="3.90.1660.10">
    <property type="entry name" value="CofE-like domain"/>
    <property type="match status" value="1"/>
</dbReference>
<dbReference type="GO" id="GO:0052619">
    <property type="term" value="F:coenzyme F420-1:gamma-L-glutamate ligase activity"/>
    <property type="evidence" value="ECO:0007669"/>
    <property type="project" value="UniProtKB-UniRule"/>
</dbReference>
<feature type="binding site" evidence="8">
    <location>
        <position position="112"/>
    </location>
    <ligand>
        <name>GTP</name>
        <dbReference type="ChEBI" id="CHEBI:37565"/>
    </ligand>
</feature>
<dbReference type="GO" id="GO:0052618">
    <property type="term" value="F:coenzyme F420-0:L-glutamate ligase activity"/>
    <property type="evidence" value="ECO:0007669"/>
    <property type="project" value="UniProtKB-UniRule"/>
</dbReference>
<dbReference type="Proteomes" id="UP000000391">
    <property type="component" value="Chromosome"/>
</dbReference>
<keyword evidence="11" id="KW-1185">Reference proteome</keyword>
<sequence>MKLEAFTVDNIPLIKKGDDLAEIISNNIELDDGDIAVIASTIVAKSEGQVFKLEDINPSENAVRIANKNRFNPAFVQAVLNRSRECLVESPIMLVETYNGNVCINAGIDDSNIEKGFILDLPENPDESAELIGSRLKELTGKQLGVIITDTNGRAFKTGQTGVAVGVYQLPAIKNWRGETDLYGHALEITEEAVADEIAGTANLLMGEGDGGNPVIIVRGMNILTEEKRTVKEMHRPDDEDIIKKGLRCLNQSNS</sequence>
<dbReference type="PANTHER" id="PTHR47917">
    <property type="match status" value="1"/>
</dbReference>
<comment type="cofactor">
    <cofactor evidence="8">
        <name>Mg(2+)</name>
        <dbReference type="ChEBI" id="CHEBI:18420"/>
    </cofactor>
    <cofactor evidence="8">
        <name>Mn(2+)</name>
        <dbReference type="ChEBI" id="CHEBI:29035"/>
    </cofactor>
    <text evidence="8">Binds 2 divalent metal cations per subunit. The ions could be magnesium and/or manganese.</text>
</comment>
<comment type="catalytic activity">
    <reaction evidence="8">
        <text>oxidized coenzyme F420-0 + GTP + L-glutamate = oxidized coenzyme F420-1 + GDP + phosphate + H(+)</text>
        <dbReference type="Rhea" id="RHEA:30555"/>
        <dbReference type="ChEBI" id="CHEBI:15378"/>
        <dbReference type="ChEBI" id="CHEBI:29985"/>
        <dbReference type="ChEBI" id="CHEBI:37565"/>
        <dbReference type="ChEBI" id="CHEBI:43474"/>
        <dbReference type="ChEBI" id="CHEBI:58189"/>
        <dbReference type="ChEBI" id="CHEBI:59907"/>
        <dbReference type="ChEBI" id="CHEBI:59920"/>
        <dbReference type="EC" id="6.3.2.31"/>
    </reaction>
</comment>
<feature type="binding site" evidence="8">
    <location>
        <begin position="206"/>
        <end position="213"/>
    </location>
    <ligand>
        <name>GTP</name>
        <dbReference type="ChEBI" id="CHEBI:37565"/>
    </ligand>
</feature>
<dbReference type="NCBIfam" id="NF009809">
    <property type="entry name" value="PRK13293.1"/>
    <property type="match status" value="1"/>
</dbReference>
<evidence type="ECO:0000256" key="6">
    <source>
        <dbReference type="ARBA" id="ARBA00023134"/>
    </source>
</evidence>
<dbReference type="UniPathway" id="UPA00071"/>
<reference evidence="10 11" key="1">
    <citation type="submission" date="2010-06" db="EMBL/GenBank/DDBJ databases">
        <title>Complete sequence chromosome of Methanohalobium evestigatum Z-7303.</title>
        <authorList>
            <consortium name="US DOE Joint Genome Institute"/>
            <person name="Lucas S."/>
            <person name="Copeland A."/>
            <person name="Lapidus A."/>
            <person name="Cheng J.-F."/>
            <person name="Bruce D."/>
            <person name="Goodwin L."/>
            <person name="Pitluck S."/>
            <person name="Saunders E."/>
            <person name="Detter J.C."/>
            <person name="Han C."/>
            <person name="Tapia R."/>
            <person name="Land M."/>
            <person name="Hauser L."/>
            <person name="Kyrpides N."/>
            <person name="Mikhailova N."/>
            <person name="Sieprawska-Lupa M."/>
            <person name="Whitman W.B."/>
            <person name="Anderson I."/>
            <person name="Woyke T."/>
        </authorList>
    </citation>
    <scope>NUCLEOTIDE SEQUENCE [LARGE SCALE GENOMIC DNA]</scope>
    <source>
        <strain evidence="11">ATCC BAA-1072 / DSM 3721 / NBRC 107634 / OCM 161 / Z-7303</strain>
    </source>
</reference>
<feature type="binding site" evidence="8">
    <location>
        <position position="208"/>
    </location>
    <ligand>
        <name>a divalent metal cation</name>
        <dbReference type="ChEBI" id="CHEBI:60240"/>
        <label>2</label>
    </ligand>
</feature>
<keyword evidence="3 8" id="KW-0547">Nucleotide-binding</keyword>
<protein>
    <recommendedName>
        <fullName evidence="8">Coenzyme F420:L-glutamate ligase</fullName>
        <ecNumber evidence="8">6.3.2.31</ecNumber>
        <ecNumber evidence="8">6.3.2.34</ecNumber>
    </recommendedName>
    <alternativeName>
        <fullName evidence="8">Coenzyme F420-0:L-glutamate ligase</fullName>
    </alternativeName>
    <alternativeName>
        <fullName evidence="8">Coenzyme F420-1:gamma-L-glutamate ligase</fullName>
    </alternativeName>
</protein>
<dbReference type="RefSeq" id="WP_013195427.1">
    <property type="nucleotide sequence ID" value="NC_014253.1"/>
</dbReference>
<feature type="binding site" evidence="8">
    <location>
        <begin position="40"/>
        <end position="41"/>
    </location>
    <ligand>
        <name>GTP</name>
        <dbReference type="ChEBI" id="CHEBI:37565"/>
    </ligand>
</feature>
<dbReference type="GO" id="GO:0052645">
    <property type="term" value="P:F420-0 metabolic process"/>
    <property type="evidence" value="ECO:0007669"/>
    <property type="project" value="UniProtKB-UniRule"/>
</dbReference>
<keyword evidence="4 8" id="KW-0460">Magnesium</keyword>
<dbReference type="AlphaFoldDB" id="D7EBM0"/>
<evidence type="ECO:0000259" key="9">
    <source>
        <dbReference type="Pfam" id="PF01996"/>
    </source>
</evidence>
<evidence type="ECO:0000256" key="5">
    <source>
        <dbReference type="ARBA" id="ARBA00022958"/>
    </source>
</evidence>
<comment type="cofactor">
    <cofactor evidence="8">
        <name>K(+)</name>
        <dbReference type="ChEBI" id="CHEBI:29103"/>
    </cofactor>
    <text evidence="8">Monovalent cation. The ion could be potassium.</text>
</comment>
<accession>D7EBM0</accession>
<dbReference type="EC" id="6.3.2.34" evidence="8"/>
<evidence type="ECO:0000256" key="3">
    <source>
        <dbReference type="ARBA" id="ARBA00022741"/>
    </source>
</evidence>
<dbReference type="GO" id="GO:0005525">
    <property type="term" value="F:GTP binding"/>
    <property type="evidence" value="ECO:0007669"/>
    <property type="project" value="UniProtKB-KW"/>
</dbReference>
<evidence type="ECO:0000256" key="1">
    <source>
        <dbReference type="ARBA" id="ARBA00022598"/>
    </source>
</evidence>
<feature type="binding site" evidence="8">
    <location>
        <position position="45"/>
    </location>
    <ligand>
        <name>GTP</name>
        <dbReference type="ChEBI" id="CHEBI:37565"/>
    </ligand>
</feature>
<dbReference type="GO" id="GO:0046872">
    <property type="term" value="F:metal ion binding"/>
    <property type="evidence" value="ECO:0007669"/>
    <property type="project" value="UniProtKB-KW"/>
</dbReference>
<dbReference type="Pfam" id="PF01996">
    <property type="entry name" value="F420_ligase"/>
    <property type="match status" value="1"/>
</dbReference>
<evidence type="ECO:0000313" key="10">
    <source>
        <dbReference type="EMBL" id="ADI74862.1"/>
    </source>
</evidence>
<evidence type="ECO:0000256" key="7">
    <source>
        <dbReference type="ARBA" id="ARBA00023211"/>
    </source>
</evidence>
<evidence type="ECO:0000313" key="11">
    <source>
        <dbReference type="Proteomes" id="UP000000391"/>
    </source>
</evidence>
<dbReference type="STRING" id="644295.Metev_2033"/>
<dbReference type="InterPro" id="IPR002847">
    <property type="entry name" value="F420-0_gamma-glut_ligase-dom"/>
</dbReference>
<dbReference type="KEGG" id="mev:Metev_2033"/>
<dbReference type="PANTHER" id="PTHR47917:SF1">
    <property type="entry name" value="COENZYME F420:L-GLUTAMATE LIGASE"/>
    <property type="match status" value="1"/>
</dbReference>
<keyword evidence="1 8" id="KW-0436">Ligase</keyword>
<feature type="binding site" evidence="8">
    <location>
        <begin position="11"/>
        <end position="14"/>
    </location>
    <ligand>
        <name>GTP</name>
        <dbReference type="ChEBI" id="CHEBI:37565"/>
    </ligand>
</feature>
<proteinExistence type="inferred from homology"/>
<comment type="subunit">
    <text evidence="8">Homodimer.</text>
</comment>
<keyword evidence="2 8" id="KW-0479">Metal-binding</keyword>
<gene>
    <name evidence="8" type="primary">cofE</name>
    <name evidence="10" type="ordered locus">Metev_2033</name>
</gene>
<evidence type="ECO:0000256" key="4">
    <source>
        <dbReference type="ARBA" id="ARBA00022842"/>
    </source>
</evidence>
<feature type="domain" description="Coenzyme F420:L-glutamate ligase-like" evidence="9">
    <location>
        <begin position="11"/>
        <end position="220"/>
    </location>
</feature>
<evidence type="ECO:0000256" key="8">
    <source>
        <dbReference type="HAMAP-Rule" id="MF_01258"/>
    </source>
</evidence>
<comment type="pathway">
    <text evidence="8">Cofactor biosynthesis; coenzyme F420 biosynthesis.</text>
</comment>
<evidence type="ECO:0000256" key="2">
    <source>
        <dbReference type="ARBA" id="ARBA00022723"/>
    </source>
</evidence>
<name>D7EBM0_METEZ</name>
<dbReference type="EMBL" id="CP002069">
    <property type="protein sequence ID" value="ADI74862.1"/>
    <property type="molecule type" value="Genomic_DNA"/>
</dbReference>
<keyword evidence="6 8" id="KW-0342">GTP-binding</keyword>
<dbReference type="InterPro" id="IPR023659">
    <property type="entry name" value="F420_ligase_CofE_arc"/>
</dbReference>
<dbReference type="EC" id="6.3.2.31" evidence="8"/>
<dbReference type="GeneID" id="9347693"/>
<feature type="binding site" evidence="8">
    <location>
        <position position="109"/>
    </location>
    <ligand>
        <name>a divalent metal cation</name>
        <dbReference type="ChEBI" id="CHEBI:60240"/>
        <label>1</label>
    </ligand>
</feature>
<dbReference type="HOGENOM" id="CLU_051152_1_1_2"/>
<dbReference type="NCBIfam" id="TIGR01916">
    <property type="entry name" value="F420_cofE"/>
    <property type="match status" value="1"/>
</dbReference>
<comment type="function">
    <text evidence="8">Catalyzes the GTP-dependent successive addition of two or more gamma-linked L-glutamates to the L-lactyl phosphodiester of 7,8-didemethyl-8-hydroxy-5-deazariboflavin (F420-0) to form coenzyme F420-0-glutamyl-glutamate (F420-2) or polyglutamated F420 derivatives.</text>
</comment>
<comment type="similarity">
    <text evidence="8">Belongs to the CofE family.</text>
</comment>